<dbReference type="Gene3D" id="1.10.8.60">
    <property type="match status" value="1"/>
</dbReference>
<evidence type="ECO:0000256" key="6">
    <source>
        <dbReference type="ARBA" id="ARBA00022932"/>
    </source>
</evidence>
<reference evidence="11 12" key="1">
    <citation type="submission" date="2017-06" db="EMBL/GenBank/DDBJ databases">
        <title>Investigating the central metabolism of Clostridium thermosuccinogenes.</title>
        <authorList>
            <person name="Koendjbiharie J.G."/>
            <person name="van Kranenburg R."/>
        </authorList>
    </citation>
    <scope>NUCLEOTIDE SEQUENCE [LARGE SCALE GENOMIC DNA]</scope>
    <source>
        <strain evidence="11 12">DSM 5806</strain>
    </source>
</reference>
<evidence type="ECO:0000256" key="5">
    <source>
        <dbReference type="ARBA" id="ARBA00022705"/>
    </source>
</evidence>
<dbReference type="GO" id="GO:0006261">
    <property type="term" value="P:DNA-templated DNA replication"/>
    <property type="evidence" value="ECO:0007669"/>
    <property type="project" value="TreeGrafter"/>
</dbReference>
<gene>
    <name evidence="11" type="ORF">CDQ84_08115</name>
</gene>
<name>A0A2K2FL75_9CLOT</name>
<dbReference type="NCBIfam" id="TIGR01128">
    <property type="entry name" value="holA"/>
    <property type="match status" value="1"/>
</dbReference>
<dbReference type="OrthoDB" id="9775929at2"/>
<evidence type="ECO:0000256" key="3">
    <source>
        <dbReference type="ARBA" id="ARBA00022679"/>
    </source>
</evidence>
<dbReference type="InterPro" id="IPR048466">
    <property type="entry name" value="DNA_pol3_delta-like_C"/>
</dbReference>
<evidence type="ECO:0000313" key="11">
    <source>
        <dbReference type="EMBL" id="PNT99539.1"/>
    </source>
</evidence>
<comment type="caution">
    <text evidence="11">The sequence shown here is derived from an EMBL/GenBank/DDBJ whole genome shotgun (WGS) entry which is preliminary data.</text>
</comment>
<accession>A0A2K2FL75</accession>
<keyword evidence="4" id="KW-0548">Nucleotidyltransferase</keyword>
<evidence type="ECO:0000256" key="1">
    <source>
        <dbReference type="ARBA" id="ARBA00012417"/>
    </source>
</evidence>
<dbReference type="Gene3D" id="1.20.272.10">
    <property type="match status" value="1"/>
</dbReference>
<feature type="domain" description="DNA polymerase III delta subunit-like C-terminal" evidence="10">
    <location>
        <begin position="233"/>
        <end position="351"/>
    </location>
</feature>
<dbReference type="PANTHER" id="PTHR34388:SF1">
    <property type="entry name" value="DNA POLYMERASE III SUBUNIT DELTA"/>
    <property type="match status" value="1"/>
</dbReference>
<dbReference type="RefSeq" id="WP_103081235.1">
    <property type="nucleotide sequence ID" value="NZ_CP021850.1"/>
</dbReference>
<feature type="domain" description="DNA polymerase III delta N-terminal" evidence="9">
    <location>
        <begin position="26"/>
        <end position="158"/>
    </location>
</feature>
<evidence type="ECO:0000256" key="4">
    <source>
        <dbReference type="ARBA" id="ARBA00022695"/>
    </source>
</evidence>
<dbReference type="Pfam" id="PF06144">
    <property type="entry name" value="DNA_pol3_delta"/>
    <property type="match status" value="1"/>
</dbReference>
<dbReference type="KEGG" id="cthd:CDO33_09355"/>
<dbReference type="InterPro" id="IPR005790">
    <property type="entry name" value="DNA_polIII_delta"/>
</dbReference>
<dbReference type="SUPFAM" id="SSF48019">
    <property type="entry name" value="post-AAA+ oligomerization domain-like"/>
    <property type="match status" value="1"/>
</dbReference>
<keyword evidence="5" id="KW-0235">DNA replication</keyword>
<sequence length="355" mass="40263">MRAKEEKNSIEELKADIKNNKIRKAYIFYGPEEYLKKYYLGSIENLLLSKEMEQLNKIVIEGKCEQSKIIEACETMPVFSERKIVLVKNSGLFKASKKQDAGSTKTKGKGSAKNPDEDLGLYIENMPAYTCLIFYEEEIDKRVKLVDAVKKNGLIVEFPLQKPVDLAKWVIKVLKSYHKEIDMMTASQLVDNSEQGMTELLNEINKLVSYLGDRVQVSSKDIEEICSKSVKGRIFDLTDAIAEKNTVKAIKLLNDMLILKEPLPKILIMITRQLRQIMEMKLLTASGLTKSQAASKIGLTPYASGKIFKQAEGFTIERLKEVINDSLEMDLAIKTGKINDRIAVELFITKFCENL</sequence>
<dbReference type="GO" id="GO:0009360">
    <property type="term" value="C:DNA polymerase III complex"/>
    <property type="evidence" value="ECO:0007669"/>
    <property type="project" value="InterPro"/>
</dbReference>
<comment type="similarity">
    <text evidence="7">Belongs to the DNA polymerase HolA subunit family.</text>
</comment>
<dbReference type="InterPro" id="IPR008921">
    <property type="entry name" value="DNA_pol3_clamp-load_cplx_C"/>
</dbReference>
<dbReference type="Pfam" id="PF21694">
    <property type="entry name" value="DNA_pol3_delta_C"/>
    <property type="match status" value="1"/>
</dbReference>
<proteinExistence type="inferred from homology"/>
<dbReference type="Proteomes" id="UP000236151">
    <property type="component" value="Unassembled WGS sequence"/>
</dbReference>
<dbReference type="Gene3D" id="3.40.50.300">
    <property type="entry name" value="P-loop containing nucleotide triphosphate hydrolases"/>
    <property type="match status" value="1"/>
</dbReference>
<protein>
    <recommendedName>
        <fullName evidence="2">DNA polymerase III subunit delta</fullName>
        <ecNumber evidence="1">2.7.7.7</ecNumber>
    </recommendedName>
</protein>
<dbReference type="GO" id="GO:0003677">
    <property type="term" value="F:DNA binding"/>
    <property type="evidence" value="ECO:0007669"/>
    <property type="project" value="InterPro"/>
</dbReference>
<evidence type="ECO:0000256" key="8">
    <source>
        <dbReference type="ARBA" id="ARBA00049244"/>
    </source>
</evidence>
<dbReference type="EC" id="2.7.7.7" evidence="1"/>
<organism evidence="11 12">
    <name type="scientific">Clostridium thermosuccinogenes</name>
    <dbReference type="NCBI Taxonomy" id="84032"/>
    <lineage>
        <taxon>Bacteria</taxon>
        <taxon>Bacillati</taxon>
        <taxon>Bacillota</taxon>
        <taxon>Clostridia</taxon>
        <taxon>Eubacteriales</taxon>
        <taxon>Clostridiaceae</taxon>
        <taxon>Clostridium</taxon>
    </lineage>
</organism>
<evidence type="ECO:0000256" key="2">
    <source>
        <dbReference type="ARBA" id="ARBA00017703"/>
    </source>
</evidence>
<evidence type="ECO:0000256" key="7">
    <source>
        <dbReference type="ARBA" id="ARBA00034754"/>
    </source>
</evidence>
<dbReference type="InterPro" id="IPR010372">
    <property type="entry name" value="DNA_pol3_delta_N"/>
</dbReference>
<evidence type="ECO:0000313" key="12">
    <source>
        <dbReference type="Proteomes" id="UP000236151"/>
    </source>
</evidence>
<keyword evidence="6" id="KW-0239">DNA-directed DNA polymerase</keyword>
<dbReference type="AlphaFoldDB" id="A0A2K2FL75"/>
<evidence type="ECO:0000259" key="10">
    <source>
        <dbReference type="Pfam" id="PF21694"/>
    </source>
</evidence>
<evidence type="ECO:0000259" key="9">
    <source>
        <dbReference type="Pfam" id="PF06144"/>
    </source>
</evidence>
<dbReference type="PANTHER" id="PTHR34388">
    <property type="entry name" value="DNA POLYMERASE III SUBUNIT DELTA"/>
    <property type="match status" value="1"/>
</dbReference>
<dbReference type="GO" id="GO:0003887">
    <property type="term" value="F:DNA-directed DNA polymerase activity"/>
    <property type="evidence" value="ECO:0007669"/>
    <property type="project" value="UniProtKB-KW"/>
</dbReference>
<dbReference type="SUPFAM" id="SSF52540">
    <property type="entry name" value="P-loop containing nucleoside triphosphate hydrolases"/>
    <property type="match status" value="1"/>
</dbReference>
<keyword evidence="3" id="KW-0808">Transferase</keyword>
<keyword evidence="12" id="KW-1185">Reference proteome</keyword>
<comment type="catalytic activity">
    <reaction evidence="8">
        <text>DNA(n) + a 2'-deoxyribonucleoside 5'-triphosphate = DNA(n+1) + diphosphate</text>
        <dbReference type="Rhea" id="RHEA:22508"/>
        <dbReference type="Rhea" id="RHEA-COMP:17339"/>
        <dbReference type="Rhea" id="RHEA-COMP:17340"/>
        <dbReference type="ChEBI" id="CHEBI:33019"/>
        <dbReference type="ChEBI" id="CHEBI:61560"/>
        <dbReference type="ChEBI" id="CHEBI:173112"/>
        <dbReference type="EC" id="2.7.7.7"/>
    </reaction>
</comment>
<dbReference type="InterPro" id="IPR027417">
    <property type="entry name" value="P-loop_NTPase"/>
</dbReference>
<dbReference type="EMBL" id="NIOJ01000017">
    <property type="protein sequence ID" value="PNT99539.1"/>
    <property type="molecule type" value="Genomic_DNA"/>
</dbReference>